<evidence type="ECO:0000313" key="3">
    <source>
        <dbReference type="EMBL" id="ORY20487.1"/>
    </source>
</evidence>
<evidence type="ECO:0000256" key="1">
    <source>
        <dbReference type="SAM" id="MobiDB-lite"/>
    </source>
</evidence>
<reference evidence="3 4" key="1">
    <citation type="submission" date="2016-08" db="EMBL/GenBank/DDBJ databases">
        <title>A Parts List for Fungal Cellulosomes Revealed by Comparative Genomics.</title>
        <authorList>
            <consortium name="DOE Joint Genome Institute"/>
            <person name="Haitjema C.H."/>
            <person name="Gilmore S.P."/>
            <person name="Henske J.K."/>
            <person name="Solomon K.V."/>
            <person name="De Groot R."/>
            <person name="Kuo A."/>
            <person name="Mondo S.J."/>
            <person name="Salamov A.A."/>
            <person name="Labutti K."/>
            <person name="Zhao Z."/>
            <person name="Chiniquy J."/>
            <person name="Barry K."/>
            <person name="Brewer H.M."/>
            <person name="Purvine S.O."/>
            <person name="Wright A.T."/>
            <person name="Boxma B."/>
            <person name="Van Alen T."/>
            <person name="Hackstein J.H."/>
            <person name="Baker S.E."/>
            <person name="Grigoriev I.V."/>
            <person name="O'Malley M.A."/>
        </authorList>
    </citation>
    <scope>NUCLEOTIDE SEQUENCE [LARGE SCALE GENOMIC DNA]</scope>
    <source>
        <strain evidence="3 4">G1</strain>
    </source>
</reference>
<feature type="compositionally biased region" description="Low complexity" evidence="1">
    <location>
        <begin position="939"/>
        <end position="958"/>
    </location>
</feature>
<feature type="compositionally biased region" description="Polar residues" evidence="1">
    <location>
        <begin position="344"/>
        <end position="360"/>
    </location>
</feature>
<feature type="region of interest" description="Disordered" evidence="1">
    <location>
        <begin position="259"/>
        <end position="286"/>
    </location>
</feature>
<keyword evidence="2" id="KW-1133">Transmembrane helix</keyword>
<feature type="compositionally biased region" description="Polar residues" evidence="1">
    <location>
        <begin position="595"/>
        <end position="618"/>
    </location>
</feature>
<feature type="compositionally biased region" description="Basic and acidic residues" evidence="1">
    <location>
        <begin position="259"/>
        <end position="273"/>
    </location>
</feature>
<feature type="region of interest" description="Disordered" evidence="1">
    <location>
        <begin position="668"/>
        <end position="699"/>
    </location>
</feature>
<feature type="compositionally biased region" description="Polar residues" evidence="1">
    <location>
        <begin position="371"/>
        <end position="389"/>
    </location>
</feature>
<evidence type="ECO:0000256" key="2">
    <source>
        <dbReference type="SAM" id="Phobius"/>
    </source>
</evidence>
<protein>
    <submittedName>
        <fullName evidence="3">Uncharacterized protein</fullName>
    </submittedName>
</protein>
<dbReference type="AlphaFoldDB" id="A0A1Y2ADZ0"/>
<gene>
    <name evidence="3" type="ORF">LY90DRAFT_516732</name>
</gene>
<organism evidence="3 4">
    <name type="scientific">Neocallimastix californiae</name>
    <dbReference type="NCBI Taxonomy" id="1754190"/>
    <lineage>
        <taxon>Eukaryota</taxon>
        <taxon>Fungi</taxon>
        <taxon>Fungi incertae sedis</taxon>
        <taxon>Chytridiomycota</taxon>
        <taxon>Chytridiomycota incertae sedis</taxon>
        <taxon>Neocallimastigomycetes</taxon>
        <taxon>Neocallimastigales</taxon>
        <taxon>Neocallimastigaceae</taxon>
        <taxon>Neocallimastix</taxon>
    </lineage>
</organism>
<feature type="compositionally biased region" description="Basic and acidic residues" evidence="1">
    <location>
        <begin position="679"/>
        <end position="694"/>
    </location>
</feature>
<feature type="transmembrane region" description="Helical" evidence="2">
    <location>
        <begin position="860"/>
        <end position="883"/>
    </location>
</feature>
<keyword evidence="2" id="KW-0472">Membrane</keyword>
<keyword evidence="4" id="KW-1185">Reference proteome</keyword>
<keyword evidence="2" id="KW-0812">Transmembrane</keyword>
<feature type="transmembrane region" description="Helical" evidence="2">
    <location>
        <begin position="820"/>
        <end position="840"/>
    </location>
</feature>
<feature type="compositionally biased region" description="Polar residues" evidence="1">
    <location>
        <begin position="537"/>
        <end position="562"/>
    </location>
</feature>
<accession>A0A1Y2ADZ0</accession>
<name>A0A1Y2ADZ0_9FUNG</name>
<comment type="caution">
    <text evidence="3">The sequence shown here is derived from an EMBL/GenBank/DDBJ whole genome shotgun (WGS) entry which is preliminary data.</text>
</comment>
<feature type="compositionally biased region" description="Low complexity" evidence="1">
    <location>
        <begin position="390"/>
        <end position="414"/>
    </location>
</feature>
<dbReference type="EMBL" id="MCOG01000288">
    <property type="protein sequence ID" value="ORY20487.1"/>
    <property type="molecule type" value="Genomic_DNA"/>
</dbReference>
<feature type="region of interest" description="Disordered" evidence="1">
    <location>
        <begin position="525"/>
        <end position="644"/>
    </location>
</feature>
<feature type="region of interest" description="Disordered" evidence="1">
    <location>
        <begin position="939"/>
        <end position="960"/>
    </location>
</feature>
<evidence type="ECO:0000313" key="4">
    <source>
        <dbReference type="Proteomes" id="UP000193920"/>
    </source>
</evidence>
<dbReference type="Proteomes" id="UP000193920">
    <property type="component" value="Unassembled WGS sequence"/>
</dbReference>
<sequence>MQSMNMSYLSPAQNYADNKEKYSSLKSAMNAVDSNTDYENFIKRNSYLQNKQNMNNKRIRNNYDDYHFDNVTYSQAKNSMPSPSFSQYQSPTQNANKYNSIHHNRSNPYEYTMNSEDYSFEEYLRDSKIKRSRSDSKSEYTMNSNPSMAYANYCPPEYNHKKSLNNHSHNHDHNQSSNSDYEYGYYQGPYNNYKIDMSSYSNYMCANRFNEEAYDNMVKQKFGYDFSKIRSASADMSGLYRNMLDVIQQDPLNKDMIPDRYGMKSDDSMKIDENNNNTHEDDDCQKHNESQCSAFNEKDLDNNESFCTVCGSNYTEKYSAERADELFVFYISFLCKELVKNTKKMGSSGQDTQSSITGPIQESGPVVANAGRSNGKYNNSSMNNGSSHPSRNGDSNNSNNNNNSSQGSYMSQSDPYYSPPCSPYDRDDHNTDVKYCIHLILNKGKIESYINLPKECILCHHTCHMETVVETVAEIYSNRFCSNSLNHCNFCKEHECKKKCVEFNKTRLANEDINIDLETVESFMNKYSPPRGEDAHNTSMSSDDSDVQTLNGNTSTMSTLSSPKRGDFPHRSRSIHSSKIQDISNSSFSDKRSESSATLMDQSTSFDNDLSRQSSRKSTLYDGDLSRQSSRKSTKSTIDLHHQRSMNESFLKNYNLYGNEANNSSHALKTPGESIIDDNASRSRVEISKSDSRNNFDPTGHESSLVYEYKHANTSSASSTGFYQEAVANTSTTAKNMAKAIEENTSFENRKGYEKYDRHNEYKGDPKTLKRLRDAEENRRKVKEKIGYERKVLSFLEAHGGEVTDPEDIRELTEIFGKEFSFYGFILRFSMVFAIICAMFSEHSRHISYNVDSFINISKIVVFVIVKNITPITSCISALILYVRFIETMDYETAGDRYKMVRHFSELVRDEEFGHCVDKILGEYIEKINGTSTSKANNTNISSTISPISPSSSTSSNAMEEDGKELGSYQSMDDIAHMQFRSKRQINSDLPIFPSSSMNERNRNVVIDSYLLFIICLIISHKYTIDTCEYNYKNKSWYFIYTFFLKDYKNPNITMKQFNQYEFYILCVLQYNIHISMEEYNNFDIFVKRNCSSFGKDLSLYITTNVLEKLSKAMVHQEYYKKLNSNNYKNYIFNSVINNMENKIRVFFEQVVTMVKRNTNEYNRKYNNNNNIQA</sequence>
<proteinExistence type="predicted"/>
<feature type="compositionally biased region" description="Polar residues" evidence="1">
    <location>
        <begin position="577"/>
        <end position="588"/>
    </location>
</feature>
<feature type="region of interest" description="Disordered" evidence="1">
    <location>
        <begin position="344"/>
        <end position="414"/>
    </location>
</feature>
<dbReference type="OrthoDB" id="2151295at2759"/>
<feature type="region of interest" description="Disordered" evidence="1">
    <location>
        <begin position="161"/>
        <end position="180"/>
    </location>
</feature>